<dbReference type="InterPro" id="IPR012943">
    <property type="entry name" value="Cnn_1N"/>
</dbReference>
<dbReference type="KEGG" id="phu:Phum_PHUM248490"/>
<protein>
    <recommendedName>
        <fullName evidence="5">Centrosomin N-terminal motif 1 domain-containing protein</fullName>
    </recommendedName>
</protein>
<feature type="coiled-coil region" evidence="3">
    <location>
        <begin position="1138"/>
        <end position="1306"/>
    </location>
</feature>
<feature type="coiled-coil region" evidence="3">
    <location>
        <begin position="517"/>
        <end position="569"/>
    </location>
</feature>
<comment type="subcellular location">
    <subcellularLocation>
        <location evidence="1">Cytoplasm</location>
    </subcellularLocation>
</comment>
<dbReference type="GeneID" id="8238781"/>
<evidence type="ECO:0000313" key="8">
    <source>
        <dbReference type="Proteomes" id="UP000009046"/>
    </source>
</evidence>
<dbReference type="GO" id="GO:0000242">
    <property type="term" value="C:pericentriolar material"/>
    <property type="evidence" value="ECO:0007669"/>
    <property type="project" value="TreeGrafter"/>
</dbReference>
<feature type="coiled-coil region" evidence="3">
    <location>
        <begin position="121"/>
        <end position="452"/>
    </location>
</feature>
<dbReference type="InParanoid" id="E0VJP0"/>
<keyword evidence="3" id="KW-0175">Coiled coil</keyword>
<dbReference type="GO" id="GO:0001578">
    <property type="term" value="P:microtubule bundle formation"/>
    <property type="evidence" value="ECO:0007669"/>
    <property type="project" value="TreeGrafter"/>
</dbReference>
<dbReference type="PANTHER" id="PTHR46930">
    <property type="entry name" value="CDK5 REGULATORY SUBUNIT-ASSOCIATED PROTEIN 2"/>
    <property type="match status" value="1"/>
</dbReference>
<feature type="region of interest" description="Disordered" evidence="4">
    <location>
        <begin position="1552"/>
        <end position="1589"/>
    </location>
</feature>
<organism>
    <name type="scientific">Pediculus humanus subsp. corporis</name>
    <name type="common">Body louse</name>
    <dbReference type="NCBI Taxonomy" id="121224"/>
    <lineage>
        <taxon>Eukaryota</taxon>
        <taxon>Metazoa</taxon>
        <taxon>Ecdysozoa</taxon>
        <taxon>Arthropoda</taxon>
        <taxon>Hexapoda</taxon>
        <taxon>Insecta</taxon>
        <taxon>Pterygota</taxon>
        <taxon>Neoptera</taxon>
        <taxon>Paraneoptera</taxon>
        <taxon>Psocodea</taxon>
        <taxon>Troctomorpha</taxon>
        <taxon>Phthiraptera</taxon>
        <taxon>Anoplura</taxon>
        <taxon>Pediculidae</taxon>
        <taxon>Pediculus</taxon>
    </lineage>
</organism>
<evidence type="ECO:0000256" key="3">
    <source>
        <dbReference type="SAM" id="Coils"/>
    </source>
</evidence>
<dbReference type="GO" id="GO:0035371">
    <property type="term" value="C:microtubule plus-end"/>
    <property type="evidence" value="ECO:0007669"/>
    <property type="project" value="TreeGrafter"/>
</dbReference>
<name>E0VJP0_PEDHC</name>
<dbReference type="RefSeq" id="XP_002426334.1">
    <property type="nucleotide sequence ID" value="XM_002426289.1"/>
</dbReference>
<reference evidence="6" key="2">
    <citation type="submission" date="2007-04" db="EMBL/GenBank/DDBJ databases">
        <title>The genome of the human body louse.</title>
        <authorList>
            <consortium name="The Human Body Louse Genome Consortium"/>
            <person name="Kirkness E."/>
            <person name="Walenz B."/>
            <person name="Hass B."/>
            <person name="Bruggner R."/>
            <person name="Strausberg R."/>
        </authorList>
    </citation>
    <scope>NUCLEOTIDE SEQUENCE</scope>
    <source>
        <strain evidence="6">USDA</strain>
    </source>
</reference>
<evidence type="ECO:0000259" key="5">
    <source>
        <dbReference type="Pfam" id="PF07989"/>
    </source>
</evidence>
<gene>
    <name evidence="7" type="primary">8238781</name>
    <name evidence="6" type="ORF">Phum_PHUM248490</name>
</gene>
<evidence type="ECO:0000256" key="4">
    <source>
        <dbReference type="SAM" id="MobiDB-lite"/>
    </source>
</evidence>
<dbReference type="STRING" id="121224.E0VJP0"/>
<dbReference type="GO" id="GO:0007099">
    <property type="term" value="P:centriole replication"/>
    <property type="evidence" value="ECO:0007669"/>
    <property type="project" value="TreeGrafter"/>
</dbReference>
<dbReference type="CTD" id="8238781"/>
<feature type="region of interest" description="Disordered" evidence="4">
    <location>
        <begin position="680"/>
        <end position="709"/>
    </location>
</feature>
<feature type="domain" description="Centrosomin N-terminal motif 1" evidence="5">
    <location>
        <begin position="62"/>
        <end position="136"/>
    </location>
</feature>
<keyword evidence="2" id="KW-0963">Cytoplasm</keyword>
<dbReference type="HOGENOM" id="CLU_241910_0_0_1"/>
<dbReference type="OrthoDB" id="10255000at2759"/>
<dbReference type="FunCoup" id="E0VJP0">
    <property type="interactions" value="76"/>
</dbReference>
<dbReference type="Pfam" id="PF07989">
    <property type="entry name" value="Cnn_1N"/>
    <property type="match status" value="1"/>
</dbReference>
<dbReference type="EnsemblMetazoa" id="PHUM248490-RA">
    <property type="protein sequence ID" value="PHUM248490-PA"/>
    <property type="gene ID" value="PHUM248490"/>
</dbReference>
<evidence type="ECO:0000313" key="6">
    <source>
        <dbReference type="EMBL" id="EEB13596.1"/>
    </source>
</evidence>
<dbReference type="VEuPathDB" id="VectorBase:PHUM248490"/>
<dbReference type="InterPro" id="IPR042791">
    <property type="entry name" value="CDK5RAP2"/>
</dbReference>
<dbReference type="GO" id="GO:0007059">
    <property type="term" value="P:chromosome segregation"/>
    <property type="evidence" value="ECO:0007669"/>
    <property type="project" value="TreeGrafter"/>
</dbReference>
<dbReference type="PANTHER" id="PTHR46930:SF1">
    <property type="entry name" value="CDK5 REGULATORY SUBUNIT-ASSOCIATED PROTEIN 2"/>
    <property type="match status" value="1"/>
</dbReference>
<dbReference type="EMBL" id="AAZO01002881">
    <property type="status" value="NOT_ANNOTATED_CDS"/>
    <property type="molecule type" value="Genomic_DNA"/>
</dbReference>
<dbReference type="GO" id="GO:0090266">
    <property type="term" value="P:regulation of mitotic cell cycle spindle assembly checkpoint"/>
    <property type="evidence" value="ECO:0007669"/>
    <property type="project" value="TreeGrafter"/>
</dbReference>
<dbReference type="SUPFAM" id="SSF57997">
    <property type="entry name" value="Tropomyosin"/>
    <property type="match status" value="1"/>
</dbReference>
<feature type="compositionally biased region" description="Basic and acidic residues" evidence="4">
    <location>
        <begin position="691"/>
        <end position="701"/>
    </location>
</feature>
<proteinExistence type="predicted"/>
<reference evidence="7" key="3">
    <citation type="submission" date="2020-05" db="UniProtKB">
        <authorList>
            <consortium name="EnsemblMetazoa"/>
        </authorList>
    </citation>
    <scope>IDENTIFICATION</scope>
    <source>
        <strain evidence="7">USDA</strain>
    </source>
</reference>
<dbReference type="OMA" id="HEDQRMV"/>
<feature type="coiled-coil region" evidence="3">
    <location>
        <begin position="1599"/>
        <end position="1640"/>
    </location>
</feature>
<accession>E0VJP0</accession>
<dbReference type="eggNOG" id="ENOG502RU88">
    <property type="taxonomic scope" value="Eukaryota"/>
</dbReference>
<feature type="coiled-coil region" evidence="3">
    <location>
        <begin position="817"/>
        <end position="844"/>
    </location>
</feature>
<dbReference type="Proteomes" id="UP000009046">
    <property type="component" value="Unassembled WGS sequence"/>
</dbReference>
<dbReference type="GO" id="GO:0008017">
    <property type="term" value="F:microtubule binding"/>
    <property type="evidence" value="ECO:0007669"/>
    <property type="project" value="TreeGrafter"/>
</dbReference>
<evidence type="ECO:0000256" key="2">
    <source>
        <dbReference type="ARBA" id="ARBA00022490"/>
    </source>
</evidence>
<dbReference type="GO" id="GO:0005737">
    <property type="term" value="C:cytoplasm"/>
    <property type="evidence" value="ECO:0007669"/>
    <property type="project" value="UniProtKB-SubCell"/>
</dbReference>
<dbReference type="GO" id="GO:0097431">
    <property type="term" value="C:mitotic spindle pole"/>
    <property type="evidence" value="ECO:0007669"/>
    <property type="project" value="TreeGrafter"/>
</dbReference>
<dbReference type="GO" id="GO:0000132">
    <property type="term" value="P:establishment of mitotic spindle orientation"/>
    <property type="evidence" value="ECO:0007669"/>
    <property type="project" value="TreeGrafter"/>
</dbReference>
<dbReference type="GO" id="GO:0046600">
    <property type="term" value="P:negative regulation of centriole replication"/>
    <property type="evidence" value="ECO:0007669"/>
    <property type="project" value="TreeGrafter"/>
</dbReference>
<keyword evidence="8" id="KW-1185">Reference proteome</keyword>
<dbReference type="EMBL" id="DS235226">
    <property type="protein sequence ID" value="EEB13596.1"/>
    <property type="molecule type" value="Genomic_DNA"/>
</dbReference>
<evidence type="ECO:0000313" key="7">
    <source>
        <dbReference type="EnsemblMetazoa" id="PHUM248490-PA"/>
    </source>
</evidence>
<evidence type="ECO:0000256" key="1">
    <source>
        <dbReference type="ARBA" id="ARBA00004496"/>
    </source>
</evidence>
<dbReference type="GO" id="GO:0043015">
    <property type="term" value="F:gamma-tubulin binding"/>
    <property type="evidence" value="ECO:0007669"/>
    <property type="project" value="TreeGrafter"/>
</dbReference>
<feature type="coiled-coil region" evidence="3">
    <location>
        <begin position="1337"/>
        <end position="1467"/>
    </location>
</feature>
<feature type="region of interest" description="Disordered" evidence="4">
    <location>
        <begin position="1"/>
        <end position="59"/>
    </location>
</feature>
<feature type="region of interest" description="Disordered" evidence="4">
    <location>
        <begin position="956"/>
        <end position="989"/>
    </location>
</feature>
<reference evidence="6" key="1">
    <citation type="submission" date="2007-04" db="EMBL/GenBank/DDBJ databases">
        <title>Annotation of Pediculus humanus corporis strain USDA.</title>
        <authorList>
            <person name="Kirkness E."/>
            <person name="Hannick L."/>
            <person name="Hass B."/>
            <person name="Bruggner R."/>
            <person name="Lawson D."/>
            <person name="Bidwell S."/>
            <person name="Joardar V."/>
            <person name="Caler E."/>
            <person name="Walenz B."/>
            <person name="Inman J."/>
            <person name="Schobel S."/>
            <person name="Galinsky K."/>
            <person name="Amedeo P."/>
            <person name="Strausberg R."/>
        </authorList>
    </citation>
    <scope>NUCLEOTIDE SEQUENCE</scope>
    <source>
        <strain evidence="6">USDA</strain>
    </source>
</reference>
<sequence length="1668" mass="193831">MDLSASENAEIDESCDSSSDVTKLDFPDGINYDSHPESGSESQIDFGEPEARMRNSASSGLTMKEYEEQLKKLTAENFNLKLRVYFVEERLSKVSEISDKEDLIQKNIQLKVTCESQLKELEKKQELLFEASKAFELLQKEHAEEIEKLMKEKCKEISGLEEKCSKLETTLNELKIKYPETCLNSEKERYLELEHMLKDNQLELESYELKSQRMESELEQRMHKIEELVDELEQKEHDLASANYRIRKLEDDLKTRLRDDDINKERLEEKNRTIESLKNSLASRYETIETLENKISKEKSVNQSMQSKFDSLNFQNSRLKEELEILQSRLRRTTEALSPRSKMRQSDDEQLKQKYEELQKTMEEKEMEYGERMKSLEEKIQQNNLELEEYQEVLEKQKKLEDDHRKACVALKNFMKRSSDEKKEREALNQMLNSREEMIAELKAELNQYRKQTMPPTLQDDKLSLPDNGDNDNKSNCIILYESENNNESENNIVEENAMIKSKGTNDVDHRCVVCGIDKKVEKVLELEAEMVVLKQQMEEKITVDSETKENIKKKLEEKKLQIDMLNGEIKNKNLPGFVRKEIIENNYKIEEVEKRLIEFNEMKDAVVMLQHELRQKDDQLNILQSKLQEMGHATPDSPGLLDCKLFLGVSKTESLISGISEGVKEISIWSMNNEEETYGNSNENQIGDYKAGHSNRDKSSKFKKNTNNSENETTAKICYMLSLRLEELATFLDSLLKNGELLTEVGYKKFSDLKEAMEKSRDLSKHLSQSFVKTKKKDDGTTTGVESSFCDLSSLCCDSLTQLDCSSNIMAKDKVISEQTIIINRLREQLKLLNQEIRQRDIELSHCQRIEEKEFDNDNLDASDQDQIEKQTLSICQDISDDLNDQSDQDSEKKDESFEKPIKKLSFLANENENFFRDNRETSESEAWSEPDRSVSLARMGRLDDAGLLSLSQKNSKCDYSSDSSSEETLNENLRSSGKRSKNSETEIRRLQSKVKSLDEINSHLRLQINVLKNDQKNLEFISKIQKLKKTMDRLEECSLTCRQMEEQLSAALERASVSAVQLAKATENITILEEQINMLKEELGAKNAELEEKKSEIIKLENKIEEITIESELKLIEAGKQREAAERKTFEVECKLKDVENMSKDVESKVNDLEKRLCGADKMKKETTIHFKEAEMHVDTAEKMMEEAEKIKNEAERKSKDFQNFIDLMRKEVEEKMKEAERRIKKSEREKEEIEKQVFKLKKKLMEAEKNKVEVEAKVDEGKQTIHCMEEKLKELEVAMDQCNEDAQKKIKEIQKKADSKILELEMKMEEKEWTRKMELEKKIIEAEKIGREIETGFRRQLEDAEKKITRAKESADKQETLLKQKIIELEGEKKKETSELLRQIDEIKLEASEFELELTKLTNEKIQLEEELKKMMDRETNLVKDNKEIKGKYENSIHLLENKLTQLSLNKSQLASRLEDIESTNIDLVTRISAIRGKETITMEHEFTSKSPTFSPTRQGSSLSNYFPNFEFFVPSESDENKPYFRQGSTASDPGNHSLGILSFESFAAPPRRNMNSSPDLGIESDPGRFSSLETNQIPIGERPGNFAENFEPVEMKKLENENAELRRRLLRTRQALEETLTQLSAANQRKKQVERAICKQLHKTHHILKKARVNFESQEGDSIE</sequence>